<comment type="caution">
    <text evidence="1">The sequence shown here is derived from an EMBL/GenBank/DDBJ whole genome shotgun (WGS) entry which is preliminary data.</text>
</comment>
<dbReference type="AlphaFoldDB" id="A0AAE3SMY4"/>
<dbReference type="RefSeq" id="WP_301202565.1">
    <property type="nucleotide sequence ID" value="NZ_JAPDPI010000080.1"/>
</dbReference>
<accession>A0AAE3SMY4</accession>
<evidence type="ECO:0000313" key="2">
    <source>
        <dbReference type="Proteomes" id="UP001207408"/>
    </source>
</evidence>
<gene>
    <name evidence="1" type="ORF">OM074_20570</name>
</gene>
<dbReference type="Proteomes" id="UP001207408">
    <property type="component" value="Unassembled WGS sequence"/>
</dbReference>
<sequence>MNAAEIKIDLFRKLDSLKGNRLEEAYGMLLNFINGKSELDDWQNLTQEQQEAIKYGIDQLNKGEGRSHSDLMTDIRNQYTNE</sequence>
<dbReference type="EMBL" id="JAPDPI010000080">
    <property type="protein sequence ID" value="MCW3808030.1"/>
    <property type="molecule type" value="Genomic_DNA"/>
</dbReference>
<name>A0AAE3SMY4_9BACT</name>
<keyword evidence="2" id="KW-1185">Reference proteome</keyword>
<proteinExistence type="predicted"/>
<protein>
    <submittedName>
        <fullName evidence="1">Uncharacterized protein</fullName>
    </submittedName>
</protein>
<evidence type="ECO:0000313" key="1">
    <source>
        <dbReference type="EMBL" id="MCW3808030.1"/>
    </source>
</evidence>
<reference evidence="1" key="1">
    <citation type="submission" date="2022-10" db="EMBL/GenBank/DDBJ databases">
        <authorList>
            <person name="Yu W.X."/>
        </authorList>
    </citation>
    <scope>NUCLEOTIDE SEQUENCE</scope>
    <source>
        <strain evidence="1">D04</strain>
    </source>
</reference>
<organism evidence="1 2">
    <name type="scientific">Plebeiibacterium marinum</name>
    <dbReference type="NCBI Taxonomy" id="2992111"/>
    <lineage>
        <taxon>Bacteria</taxon>
        <taxon>Pseudomonadati</taxon>
        <taxon>Bacteroidota</taxon>
        <taxon>Bacteroidia</taxon>
        <taxon>Marinilabiliales</taxon>
        <taxon>Marinilabiliaceae</taxon>
        <taxon>Plebeiibacterium</taxon>
    </lineage>
</organism>